<accession>A0AAX4P8X8</accession>
<evidence type="ECO:0000259" key="4">
    <source>
        <dbReference type="PROSITE" id="PS50886"/>
    </source>
</evidence>
<sequence length="297" mass="31171">MTAGNLDDAIKKIDGLLIDMEKEAEKSGVETPVIRFDPDDPWASERSLPPAYVVKKRCPKTGYLMTKPFESQCPMPEAFVKDNAYLRGMLKPVVKPANAAAAQAPSTSSGQQESGGKAKAASAGGAATVEDFGKVLFKVAMVTSVECHPDSEKLYICQLDIGNGETKQVVAGLQKYVKVEDLQGKLVVCVANLKKAKLAGTPSEAMILAAESKSADGVDGIVVRTLVPPAGAAPGDIVFLEGTQPAEKFTKRLSSTIWGNVGKALSVKGGVACFMAHAFCVQAGKITVEAPDGTTIK</sequence>
<reference evidence="5 6" key="1">
    <citation type="submission" date="2024-03" db="EMBL/GenBank/DDBJ databases">
        <title>Complete genome sequence of the green alga Chloropicon roscoffensis RCC1871.</title>
        <authorList>
            <person name="Lemieux C."/>
            <person name="Pombert J.-F."/>
            <person name="Otis C."/>
            <person name="Turmel M."/>
        </authorList>
    </citation>
    <scope>NUCLEOTIDE SEQUENCE [LARGE SCALE GENOMIC DNA]</scope>
    <source>
        <strain evidence="5 6">RCC1871</strain>
    </source>
</reference>
<feature type="domain" description="TRNA-binding" evidence="4">
    <location>
        <begin position="131"/>
        <end position="239"/>
    </location>
</feature>
<dbReference type="EMBL" id="CP151505">
    <property type="protein sequence ID" value="WZN62015.1"/>
    <property type="molecule type" value="Genomic_DNA"/>
</dbReference>
<gene>
    <name evidence="5" type="ORF">HKI87_05g35510</name>
</gene>
<keyword evidence="5" id="KW-0436">Ligase</keyword>
<organism evidence="5 6">
    <name type="scientific">Chloropicon roscoffensis</name>
    <dbReference type="NCBI Taxonomy" id="1461544"/>
    <lineage>
        <taxon>Eukaryota</taxon>
        <taxon>Viridiplantae</taxon>
        <taxon>Chlorophyta</taxon>
        <taxon>Chloropicophyceae</taxon>
        <taxon>Chloropicales</taxon>
        <taxon>Chloropicaceae</taxon>
        <taxon>Chloropicon</taxon>
    </lineage>
</organism>
<dbReference type="PANTHER" id="PTHR11586">
    <property type="entry name" value="TRNA-AMINOACYLATION COFACTOR ARC1 FAMILY MEMBER"/>
    <property type="match status" value="1"/>
</dbReference>
<dbReference type="InterPro" id="IPR002547">
    <property type="entry name" value="tRNA-bd_dom"/>
</dbReference>
<dbReference type="AlphaFoldDB" id="A0AAX4P8X8"/>
<dbReference type="GO" id="GO:0016874">
    <property type="term" value="F:ligase activity"/>
    <property type="evidence" value="ECO:0007669"/>
    <property type="project" value="UniProtKB-KW"/>
</dbReference>
<dbReference type="Pfam" id="PF01588">
    <property type="entry name" value="tRNA_bind"/>
    <property type="match status" value="1"/>
</dbReference>
<dbReference type="Gene3D" id="2.40.50.140">
    <property type="entry name" value="Nucleic acid-binding proteins"/>
    <property type="match status" value="1"/>
</dbReference>
<dbReference type="SUPFAM" id="SSF50249">
    <property type="entry name" value="Nucleic acid-binding proteins"/>
    <property type="match status" value="1"/>
</dbReference>
<dbReference type="InterPro" id="IPR051270">
    <property type="entry name" value="Tyrosine-tRNA_ligase_regulator"/>
</dbReference>
<evidence type="ECO:0000256" key="1">
    <source>
        <dbReference type="ARBA" id="ARBA00022555"/>
    </source>
</evidence>
<keyword evidence="2 3" id="KW-0694">RNA-binding</keyword>
<proteinExistence type="predicted"/>
<evidence type="ECO:0000313" key="5">
    <source>
        <dbReference type="EMBL" id="WZN62015.1"/>
    </source>
</evidence>
<evidence type="ECO:0000256" key="2">
    <source>
        <dbReference type="ARBA" id="ARBA00022884"/>
    </source>
</evidence>
<dbReference type="Proteomes" id="UP001472866">
    <property type="component" value="Chromosome 05"/>
</dbReference>
<name>A0AAX4P8X8_9CHLO</name>
<evidence type="ECO:0000313" key="6">
    <source>
        <dbReference type="Proteomes" id="UP001472866"/>
    </source>
</evidence>
<dbReference type="InterPro" id="IPR012340">
    <property type="entry name" value="NA-bd_OB-fold"/>
</dbReference>
<keyword evidence="1 3" id="KW-0820">tRNA-binding</keyword>
<protein>
    <submittedName>
        <fullName evidence="5">Methionine--tRNA ligase</fullName>
    </submittedName>
</protein>
<dbReference type="GO" id="GO:0000049">
    <property type="term" value="F:tRNA binding"/>
    <property type="evidence" value="ECO:0007669"/>
    <property type="project" value="UniProtKB-UniRule"/>
</dbReference>
<evidence type="ECO:0000256" key="3">
    <source>
        <dbReference type="PROSITE-ProRule" id="PRU00209"/>
    </source>
</evidence>
<dbReference type="PROSITE" id="PS50886">
    <property type="entry name" value="TRBD"/>
    <property type="match status" value="1"/>
</dbReference>
<dbReference type="PANTHER" id="PTHR11586:SF37">
    <property type="entry name" value="TRNA-BINDING DOMAIN-CONTAINING PROTEIN"/>
    <property type="match status" value="1"/>
</dbReference>
<keyword evidence="6" id="KW-1185">Reference proteome</keyword>